<dbReference type="RefSeq" id="WP_112315592.1">
    <property type="nucleotide sequence ID" value="NZ_MUAV01000007.1"/>
</dbReference>
<reference evidence="2 3" key="1">
    <citation type="submission" date="2017-01" db="EMBL/GenBank/DDBJ databases">
        <title>Genome sequence of Rhodovulum viride JA756.</title>
        <authorList>
            <person name="Lakshmi K.V."/>
            <person name="Tushar L.D."/>
            <person name="Sasikala C."/>
            <person name="Venkataramana C."/>
        </authorList>
    </citation>
    <scope>NUCLEOTIDE SEQUENCE [LARGE SCALE GENOMIC DNA]</scope>
    <source>
        <strain evidence="2 3">JA756</strain>
    </source>
</reference>
<dbReference type="SUPFAM" id="SSF53300">
    <property type="entry name" value="vWA-like"/>
    <property type="match status" value="1"/>
</dbReference>
<organism evidence="2 3">
    <name type="scientific">Rhodovulum viride</name>
    <dbReference type="NCBI Taxonomy" id="1231134"/>
    <lineage>
        <taxon>Bacteria</taxon>
        <taxon>Pseudomonadati</taxon>
        <taxon>Pseudomonadota</taxon>
        <taxon>Alphaproteobacteria</taxon>
        <taxon>Rhodobacterales</taxon>
        <taxon>Paracoccaceae</taxon>
        <taxon>Rhodovulum</taxon>
    </lineage>
</organism>
<accession>A0ABX9DJN8</accession>
<dbReference type="CDD" id="cd00198">
    <property type="entry name" value="vWFA"/>
    <property type="match status" value="1"/>
</dbReference>
<dbReference type="Pfam" id="PF13519">
    <property type="entry name" value="VWA_2"/>
    <property type="match status" value="1"/>
</dbReference>
<evidence type="ECO:0000313" key="2">
    <source>
        <dbReference type="EMBL" id="RAP41924.1"/>
    </source>
</evidence>
<evidence type="ECO:0000259" key="1">
    <source>
        <dbReference type="Pfam" id="PF13519"/>
    </source>
</evidence>
<protein>
    <recommendedName>
        <fullName evidence="1">VWFA domain-containing protein</fullName>
    </recommendedName>
</protein>
<dbReference type="EMBL" id="MUAV01000007">
    <property type="protein sequence ID" value="RAP41924.1"/>
    <property type="molecule type" value="Genomic_DNA"/>
</dbReference>
<keyword evidence="3" id="KW-1185">Reference proteome</keyword>
<proteinExistence type="predicted"/>
<name>A0ABX9DJN8_9RHOB</name>
<comment type="caution">
    <text evidence="2">The sequence shown here is derived from an EMBL/GenBank/DDBJ whole genome shotgun (WGS) entry which is preliminary data.</text>
</comment>
<dbReference type="InterPro" id="IPR036465">
    <property type="entry name" value="vWFA_dom_sf"/>
</dbReference>
<evidence type="ECO:0000313" key="3">
    <source>
        <dbReference type="Proteomes" id="UP000248659"/>
    </source>
</evidence>
<gene>
    <name evidence="2" type="ORF">BYZ73_08210</name>
</gene>
<dbReference type="InterPro" id="IPR002035">
    <property type="entry name" value="VWF_A"/>
</dbReference>
<dbReference type="Proteomes" id="UP000248659">
    <property type="component" value="Unassembled WGS sequence"/>
</dbReference>
<sequence>MTGPEVLLLRPLWLAGLPLALVAGALVARRADGLGAWRAVIDADLLDAMRGRGWVSAPRNGAAPWLMSLAMALLLAGLAGPASRAPNAPVPRNTDRLMILLDLSPSMTEGGSLDDAQAALARLIDIEADRPTGLIVYAGESFLASVPTDDPGLVQGLIAVADRGTMPVAGTRPDRALTLARRALADAGARAPDVVLVSDGGGMGPEATEIARRMAAEGSRVSAIFVPEDAPPYGMPSASRTALAAVAEAGGGRVADATAPAGIDRLLPRRRDRQPDAPDLRALQYRDHGPWLAALALLPLAALFRRPST</sequence>
<feature type="domain" description="VWFA" evidence="1">
    <location>
        <begin position="97"/>
        <end position="200"/>
    </location>
</feature>
<dbReference type="Gene3D" id="3.40.50.410">
    <property type="entry name" value="von Willebrand factor, type A domain"/>
    <property type="match status" value="1"/>
</dbReference>